<dbReference type="GO" id="GO:0006412">
    <property type="term" value="P:translation"/>
    <property type="evidence" value="ECO:0007669"/>
    <property type="project" value="InterPro"/>
</dbReference>
<dbReference type="InterPro" id="IPR027312">
    <property type="entry name" value="Sda1"/>
</dbReference>
<sequence length="1027" mass="115528">MRIADLNDLSKQPPNDKPSHIPSLDTVNMSDAGEVVAVNSILPKDVNEGSVLLFNKWSYEDVEIRDISLTDYIQIRQPVYLSHTAGRYAAKRFRKAQCPIIERLTNSLMMNGRNSGKKLMAMRIVSHAFDIIHIMTDQNPIQVAVDAIVNCGPREDSTRIGSAGTVRRQAVDVSPLRRVNQSISLLTIGARESSFRSIKSIAECLAEELINAAKGSSNSYAIKKKDELERVAKSNRATFKWTLESLIDTTKKSFGPPPTFVNWDQPPSTTHHFYSQPVKMVKRKLGALEKVEADLPNLQHKIRRDPKSYIEDFRAQHYQYESHREIFMAAPSAATDTGIISLRELIDFISHVADAYPEILKDFPQQLIDMLMQHHLVLEPELREKLVGSLVLLKKKDLLDSATLLQTLFPILISTPSKTLRALLFQKILSELRTANTKTKNHKLNRTMQTVLFNLVSSDRTSSKALWAIKLVRELWKRQIWTDAKTVEIMKEASLSENEKVIIGGVRFFLGGDKEREEAEDESSDDDAVDVGRIKHQLGINKKTKKKARVAEKALTTHKKKEKKKNQPHALNFSALHLLHDPQGFADTLFTRHLQSSKAKLNLENKLVVLQLVSRLVGLHKLHIMPLYSYFQKFLTPRQPSVTSFLASLAQATHDLVPPDVLEPLVQKIANEFVSEASAGEVATAGMNAIREICVRQPLAMNETLLQDLVMYKKSKDKGVMMASKGLLSLYRDVGASMLKKRDRGKEASMGLRAGDKLGKRFGEQESGGIEGLELLEKWKEEERRKRRREMGLPSDGEDDEEDDEETNWAAWNVEDDEDSDDSGDWVNVQSDVEIDLSDSEDEDKNKNKAPPNKKAKQDEDTKKDAAADAETAFSKLATTKILTPADLAKLAELRAEAAVGAALPGSKSRHAQSTTRHSDDPLTAEEIEGLARLSAAKQTREERIAHAREGKLDRSEHKSKEAKRKERKEEQGKSTTNKEKARRKNFLMTIGKARSKNKRSLVETRAVLKAHHDRQKRGGKRGNLGN</sequence>
<keyword evidence="7 10" id="KW-0689">Ribosomal protein</keyword>
<feature type="domain" description="SDA1 N-terminal" evidence="14">
    <location>
        <begin position="348"/>
        <end position="716"/>
    </location>
</feature>
<evidence type="ECO:0000256" key="7">
    <source>
        <dbReference type="ARBA" id="ARBA00022980"/>
    </source>
</evidence>
<organism evidence="16 17">
    <name type="scientific">Penicillium cosmopolitanum</name>
    <dbReference type="NCBI Taxonomy" id="1131564"/>
    <lineage>
        <taxon>Eukaryota</taxon>
        <taxon>Fungi</taxon>
        <taxon>Dikarya</taxon>
        <taxon>Ascomycota</taxon>
        <taxon>Pezizomycotina</taxon>
        <taxon>Eurotiomycetes</taxon>
        <taxon>Eurotiomycetidae</taxon>
        <taxon>Eurotiales</taxon>
        <taxon>Aspergillaceae</taxon>
        <taxon>Penicillium</taxon>
    </lineage>
</organism>
<evidence type="ECO:0000259" key="12">
    <source>
        <dbReference type="Pfam" id="PF00177"/>
    </source>
</evidence>
<dbReference type="FunFam" id="1.10.455.10:FF:000002">
    <property type="entry name" value="40S ribosomal protein S5"/>
    <property type="match status" value="1"/>
</dbReference>
<dbReference type="Gene3D" id="1.10.455.10">
    <property type="entry name" value="Ribosomal protein S7 domain"/>
    <property type="match status" value="1"/>
</dbReference>
<feature type="compositionally biased region" description="Basic and acidic residues" evidence="11">
    <location>
        <begin position="939"/>
        <end position="980"/>
    </location>
</feature>
<dbReference type="GO" id="GO:0005730">
    <property type="term" value="C:nucleolus"/>
    <property type="evidence" value="ECO:0007669"/>
    <property type="project" value="TreeGrafter"/>
</dbReference>
<evidence type="ECO:0000256" key="9">
    <source>
        <dbReference type="ARBA" id="ARBA00023274"/>
    </source>
</evidence>
<accession>A0A9W9SJ07</accession>
<evidence type="ECO:0000256" key="2">
    <source>
        <dbReference type="ARBA" id="ARBA00005783"/>
    </source>
</evidence>
<dbReference type="InterPro" id="IPR005716">
    <property type="entry name" value="Ribosomal_uS7_euk/arc"/>
</dbReference>
<dbReference type="EMBL" id="JAPZBU010000011">
    <property type="protein sequence ID" value="KAJ5378584.1"/>
    <property type="molecule type" value="Genomic_DNA"/>
</dbReference>
<gene>
    <name evidence="16" type="ORF">N7509_011703</name>
</gene>
<feature type="compositionally biased region" description="Basic residues" evidence="11">
    <location>
        <begin position="1009"/>
        <end position="1021"/>
    </location>
</feature>
<dbReference type="InterPro" id="IPR007949">
    <property type="entry name" value="SDA1_MD"/>
</dbReference>
<evidence type="ECO:0000259" key="14">
    <source>
        <dbReference type="Pfam" id="PF08158"/>
    </source>
</evidence>
<dbReference type="GO" id="GO:0000055">
    <property type="term" value="P:ribosomal large subunit export from nucleus"/>
    <property type="evidence" value="ECO:0007669"/>
    <property type="project" value="InterPro"/>
</dbReference>
<dbReference type="GO" id="GO:0003723">
    <property type="term" value="F:RNA binding"/>
    <property type="evidence" value="ECO:0007669"/>
    <property type="project" value="InterPro"/>
</dbReference>
<keyword evidence="6" id="KW-0653">Protein transport</keyword>
<evidence type="ECO:0000259" key="15">
    <source>
        <dbReference type="Pfam" id="PF21638"/>
    </source>
</evidence>
<comment type="similarity">
    <text evidence="3 10">Belongs to the universal ribosomal protein uS7 family.</text>
</comment>
<dbReference type="RefSeq" id="XP_056482370.1">
    <property type="nucleotide sequence ID" value="XM_056636340.1"/>
</dbReference>
<dbReference type="CDD" id="cd14867">
    <property type="entry name" value="uS7_Eukaryote"/>
    <property type="match status" value="1"/>
</dbReference>
<evidence type="ECO:0000256" key="8">
    <source>
        <dbReference type="ARBA" id="ARBA00023242"/>
    </source>
</evidence>
<dbReference type="PANTHER" id="PTHR12730:SF0">
    <property type="entry name" value="PROTEIN SDA1 HOMOLOG"/>
    <property type="match status" value="1"/>
</dbReference>
<dbReference type="Pfam" id="PF08158">
    <property type="entry name" value="SDA1_HEAT"/>
    <property type="match status" value="1"/>
</dbReference>
<dbReference type="Pfam" id="PF05285">
    <property type="entry name" value="SDA1_dom"/>
    <property type="match status" value="1"/>
</dbReference>
<dbReference type="InterPro" id="IPR012977">
    <property type="entry name" value="SDA1_N"/>
</dbReference>
<keyword evidence="4" id="KW-0813">Transport</keyword>
<dbReference type="OrthoDB" id="2196187at2759"/>
<name>A0A9W9SJ07_9EURO</name>
<dbReference type="GO" id="GO:0015031">
    <property type="term" value="P:protein transport"/>
    <property type="evidence" value="ECO:0007669"/>
    <property type="project" value="UniProtKB-KW"/>
</dbReference>
<evidence type="ECO:0000256" key="6">
    <source>
        <dbReference type="ARBA" id="ARBA00022927"/>
    </source>
</evidence>
<dbReference type="AlphaFoldDB" id="A0A9W9SJ07"/>
<feature type="region of interest" description="Disordered" evidence="11">
    <location>
        <begin position="783"/>
        <end position="869"/>
    </location>
</feature>
<dbReference type="GO" id="GO:0015935">
    <property type="term" value="C:small ribosomal subunit"/>
    <property type="evidence" value="ECO:0007669"/>
    <property type="project" value="InterPro"/>
</dbReference>
<evidence type="ECO:0000256" key="10">
    <source>
        <dbReference type="RuleBase" id="RU003619"/>
    </source>
</evidence>
<feature type="domain" description="SDA1 middle" evidence="13">
    <location>
        <begin position="826"/>
        <end position="951"/>
    </location>
</feature>
<protein>
    <submittedName>
        <fullName evidence="16">Protein SDA1</fullName>
    </submittedName>
</protein>
<dbReference type="InterPro" id="IPR036823">
    <property type="entry name" value="Ribosomal_uS7_dom_sf"/>
</dbReference>
<dbReference type="Pfam" id="PF00177">
    <property type="entry name" value="Ribosomal_S7"/>
    <property type="match status" value="1"/>
</dbReference>
<dbReference type="Proteomes" id="UP001147747">
    <property type="component" value="Unassembled WGS sequence"/>
</dbReference>
<evidence type="ECO:0000256" key="11">
    <source>
        <dbReference type="SAM" id="MobiDB-lite"/>
    </source>
</evidence>
<feature type="compositionally biased region" description="Acidic residues" evidence="11">
    <location>
        <begin position="796"/>
        <end position="807"/>
    </location>
</feature>
<dbReference type="Pfam" id="PF21638">
    <property type="entry name" value="SDA1_C"/>
    <property type="match status" value="1"/>
</dbReference>
<keyword evidence="8" id="KW-0539">Nucleus</keyword>
<evidence type="ECO:0000256" key="3">
    <source>
        <dbReference type="ARBA" id="ARBA00007151"/>
    </source>
</evidence>
<feature type="domain" description="SDA1 C-terminal" evidence="15">
    <location>
        <begin position="974"/>
        <end position="1019"/>
    </location>
</feature>
<dbReference type="NCBIfam" id="TIGR01028">
    <property type="entry name" value="uS7_euk_arch"/>
    <property type="match status" value="1"/>
</dbReference>
<keyword evidence="9 10" id="KW-0687">Ribonucleoprotein</keyword>
<feature type="compositionally biased region" description="Acidic residues" evidence="11">
    <location>
        <begin position="814"/>
        <end position="824"/>
    </location>
</feature>
<dbReference type="InterPro" id="IPR023798">
    <property type="entry name" value="Ribosomal_uS7_dom"/>
</dbReference>
<keyword evidence="5" id="KW-0690">Ribosome biogenesis</keyword>
<evidence type="ECO:0000259" key="13">
    <source>
        <dbReference type="Pfam" id="PF05285"/>
    </source>
</evidence>
<reference evidence="16" key="1">
    <citation type="submission" date="2022-12" db="EMBL/GenBank/DDBJ databases">
        <authorList>
            <person name="Petersen C."/>
        </authorList>
    </citation>
    <scope>NUCLEOTIDE SEQUENCE</scope>
    <source>
        <strain evidence="16">IBT 29677</strain>
    </source>
</reference>
<feature type="region of interest" description="Disordered" evidence="11">
    <location>
        <begin position="900"/>
        <end position="1027"/>
    </location>
</feature>
<evidence type="ECO:0000256" key="5">
    <source>
        <dbReference type="ARBA" id="ARBA00022517"/>
    </source>
</evidence>
<proteinExistence type="inferred from homology"/>
<dbReference type="PANTHER" id="PTHR12730">
    <property type="entry name" value="HSDA/SDA1-RELATED"/>
    <property type="match status" value="1"/>
</dbReference>
<evidence type="ECO:0000256" key="4">
    <source>
        <dbReference type="ARBA" id="ARBA00022448"/>
    </source>
</evidence>
<dbReference type="GO" id="GO:0003735">
    <property type="term" value="F:structural constituent of ribosome"/>
    <property type="evidence" value="ECO:0007669"/>
    <property type="project" value="InterPro"/>
</dbReference>
<dbReference type="InterPro" id="IPR048292">
    <property type="entry name" value="SDA1_C"/>
</dbReference>
<evidence type="ECO:0000313" key="16">
    <source>
        <dbReference type="EMBL" id="KAJ5378584.1"/>
    </source>
</evidence>
<evidence type="ECO:0000256" key="1">
    <source>
        <dbReference type="ARBA" id="ARBA00004123"/>
    </source>
</evidence>
<dbReference type="NCBIfam" id="NF003106">
    <property type="entry name" value="PRK04027.1"/>
    <property type="match status" value="1"/>
</dbReference>
<feature type="region of interest" description="Disordered" evidence="11">
    <location>
        <begin position="1"/>
        <end position="22"/>
    </location>
</feature>
<keyword evidence="17" id="KW-1185">Reference proteome</keyword>
<dbReference type="InterPro" id="IPR020606">
    <property type="entry name" value="Ribosomal_uS7_CS"/>
</dbReference>
<dbReference type="PROSITE" id="PS00052">
    <property type="entry name" value="RIBOSOMAL_S7"/>
    <property type="match status" value="1"/>
</dbReference>
<comment type="caution">
    <text evidence="16">The sequence shown here is derived from an EMBL/GenBank/DDBJ whole genome shotgun (WGS) entry which is preliminary data.</text>
</comment>
<evidence type="ECO:0000313" key="17">
    <source>
        <dbReference type="Proteomes" id="UP001147747"/>
    </source>
</evidence>
<reference evidence="16" key="2">
    <citation type="journal article" date="2023" name="IMA Fungus">
        <title>Comparative genomic study of the Penicillium genus elucidates a diverse pangenome and 15 lateral gene transfer events.</title>
        <authorList>
            <person name="Petersen C."/>
            <person name="Sorensen T."/>
            <person name="Nielsen M.R."/>
            <person name="Sondergaard T.E."/>
            <person name="Sorensen J.L."/>
            <person name="Fitzpatrick D.A."/>
            <person name="Frisvad J.C."/>
            <person name="Nielsen K.L."/>
        </authorList>
    </citation>
    <scope>NUCLEOTIDE SEQUENCE</scope>
    <source>
        <strain evidence="16">IBT 29677</strain>
    </source>
</reference>
<comment type="similarity">
    <text evidence="2">Belongs to the SDA1 family.</text>
</comment>
<dbReference type="GeneID" id="81375320"/>
<dbReference type="GO" id="GO:0042273">
    <property type="term" value="P:ribosomal large subunit biogenesis"/>
    <property type="evidence" value="ECO:0007669"/>
    <property type="project" value="InterPro"/>
</dbReference>
<feature type="compositionally biased region" description="Basic and acidic residues" evidence="11">
    <location>
        <begin position="856"/>
        <end position="867"/>
    </location>
</feature>
<dbReference type="SUPFAM" id="SSF47973">
    <property type="entry name" value="Ribosomal protein S7"/>
    <property type="match status" value="1"/>
</dbReference>
<feature type="domain" description="Small ribosomal subunit protein uS7" evidence="12">
    <location>
        <begin position="79"/>
        <end position="236"/>
    </location>
</feature>
<feature type="compositionally biased region" description="Acidic residues" evidence="11">
    <location>
        <begin position="833"/>
        <end position="843"/>
    </location>
</feature>
<comment type="subcellular location">
    <subcellularLocation>
        <location evidence="1">Nucleus</location>
    </subcellularLocation>
</comment>